<evidence type="ECO:0000256" key="1">
    <source>
        <dbReference type="SAM" id="MobiDB-lite"/>
    </source>
</evidence>
<evidence type="ECO:0008006" key="4">
    <source>
        <dbReference type="Google" id="ProtNLM"/>
    </source>
</evidence>
<feature type="region of interest" description="Disordered" evidence="1">
    <location>
        <begin position="39"/>
        <end position="70"/>
    </location>
</feature>
<sequence>MASSVALTAAFQPVDAHAPFKERSGQRARRRVAEAFPAFAAPPPALGPSGPGRSASALAPSRGSKVVSRGGLLPIRGRRASCTPFPALEEDRADREDHEVRLLADALRPWREKYPTVPVLEDVVLLDPAEALIRRTGSSSLVVMGQPSRRADTVVEALLREVRCPVAVVPPSAG</sequence>
<dbReference type="EMBL" id="BMVU01000017">
    <property type="protein sequence ID" value="GGX79723.1"/>
    <property type="molecule type" value="Genomic_DNA"/>
</dbReference>
<proteinExistence type="predicted"/>
<evidence type="ECO:0000313" key="3">
    <source>
        <dbReference type="Proteomes" id="UP000619244"/>
    </source>
</evidence>
<dbReference type="Proteomes" id="UP000619244">
    <property type="component" value="Unassembled WGS sequence"/>
</dbReference>
<keyword evidence="3" id="KW-1185">Reference proteome</keyword>
<dbReference type="InterPro" id="IPR014729">
    <property type="entry name" value="Rossmann-like_a/b/a_fold"/>
</dbReference>
<reference evidence="2" key="2">
    <citation type="submission" date="2020-09" db="EMBL/GenBank/DDBJ databases">
        <authorList>
            <person name="Sun Q."/>
            <person name="Ohkuma M."/>
        </authorList>
    </citation>
    <scope>NUCLEOTIDE SEQUENCE</scope>
    <source>
        <strain evidence="2">JCM 4790</strain>
    </source>
</reference>
<dbReference type="AlphaFoldDB" id="A0A918NLX8"/>
<name>A0A918NLX8_9ACTN</name>
<organism evidence="2 3">
    <name type="scientific">Streptomyces minutiscleroticus</name>
    <dbReference type="NCBI Taxonomy" id="68238"/>
    <lineage>
        <taxon>Bacteria</taxon>
        <taxon>Bacillati</taxon>
        <taxon>Actinomycetota</taxon>
        <taxon>Actinomycetes</taxon>
        <taxon>Kitasatosporales</taxon>
        <taxon>Streptomycetaceae</taxon>
        <taxon>Streptomyces</taxon>
    </lineage>
</organism>
<feature type="compositionally biased region" description="Low complexity" evidence="1">
    <location>
        <begin position="47"/>
        <end position="64"/>
    </location>
</feature>
<dbReference type="SUPFAM" id="SSF52402">
    <property type="entry name" value="Adenine nucleotide alpha hydrolases-like"/>
    <property type="match status" value="1"/>
</dbReference>
<gene>
    <name evidence="2" type="ORF">GCM10010358_37440</name>
</gene>
<accession>A0A918NLX8</accession>
<comment type="caution">
    <text evidence="2">The sequence shown here is derived from an EMBL/GenBank/DDBJ whole genome shotgun (WGS) entry which is preliminary data.</text>
</comment>
<evidence type="ECO:0000313" key="2">
    <source>
        <dbReference type="EMBL" id="GGX79723.1"/>
    </source>
</evidence>
<dbReference type="Gene3D" id="3.40.50.620">
    <property type="entry name" value="HUPs"/>
    <property type="match status" value="1"/>
</dbReference>
<reference evidence="2" key="1">
    <citation type="journal article" date="2014" name="Int. J. Syst. Evol. Microbiol.">
        <title>Complete genome sequence of Corynebacterium casei LMG S-19264T (=DSM 44701T), isolated from a smear-ripened cheese.</title>
        <authorList>
            <consortium name="US DOE Joint Genome Institute (JGI-PGF)"/>
            <person name="Walter F."/>
            <person name="Albersmeier A."/>
            <person name="Kalinowski J."/>
            <person name="Ruckert C."/>
        </authorList>
    </citation>
    <scope>NUCLEOTIDE SEQUENCE</scope>
    <source>
        <strain evidence="2">JCM 4790</strain>
    </source>
</reference>
<protein>
    <recommendedName>
        <fullName evidence="4">UspA domain-containing protein</fullName>
    </recommendedName>
</protein>